<evidence type="ECO:0000256" key="1">
    <source>
        <dbReference type="SAM" id="Phobius"/>
    </source>
</evidence>
<feature type="transmembrane region" description="Helical" evidence="1">
    <location>
        <begin position="82"/>
        <end position="108"/>
    </location>
</feature>
<evidence type="ECO:0000313" key="2">
    <source>
        <dbReference type="EMBL" id="NOI08170.1"/>
    </source>
</evidence>
<proteinExistence type="predicted"/>
<dbReference type="EMBL" id="VTYF01000002">
    <property type="protein sequence ID" value="NOI08170.1"/>
    <property type="molecule type" value="Genomic_DNA"/>
</dbReference>
<name>A0A7Y4EXW4_VIBAL</name>
<accession>A0A7Y4EXW4</accession>
<dbReference type="AlphaFoldDB" id="A0A7Y4EXW4"/>
<comment type="caution">
    <text evidence="2">The sequence shown here is derived from an EMBL/GenBank/DDBJ whole genome shotgun (WGS) entry which is preliminary data.</text>
</comment>
<gene>
    <name evidence="2" type="ORF">F0254_04730</name>
</gene>
<evidence type="ECO:0000313" key="3">
    <source>
        <dbReference type="Proteomes" id="UP000532247"/>
    </source>
</evidence>
<sequence>MGYAPAECAGIASATMNALRQIGTTLGITVLGSIMSIYAIQQMSEVVSSNNMLNAVGTAQSAIVRNELPSNQEGWLLAYRNVMAAGFGIVMFCAGVLSVATTVLLVVFTPSGR</sequence>
<reference evidence="2 3" key="1">
    <citation type="submission" date="2019-09" db="EMBL/GenBank/DDBJ databases">
        <title>Draft genome sequencing and comparative genomics of hatchery-associated Vibrios.</title>
        <authorList>
            <person name="Kehlet-Delgado H."/>
            <person name="Mueller R.S."/>
        </authorList>
    </citation>
    <scope>NUCLEOTIDE SEQUENCE [LARGE SCALE GENOMIC DNA]</scope>
    <source>
        <strain evidence="2 3">081416A</strain>
    </source>
</reference>
<keyword evidence="1" id="KW-0812">Transmembrane</keyword>
<keyword evidence="1" id="KW-0472">Membrane</keyword>
<dbReference type="Proteomes" id="UP000532247">
    <property type="component" value="Unassembled WGS sequence"/>
</dbReference>
<dbReference type="RefSeq" id="WP_139831997.1">
    <property type="nucleotide sequence ID" value="NZ_CP099957.1"/>
</dbReference>
<organism evidence="2 3">
    <name type="scientific">Vibrio alginolyticus</name>
    <dbReference type="NCBI Taxonomy" id="663"/>
    <lineage>
        <taxon>Bacteria</taxon>
        <taxon>Pseudomonadati</taxon>
        <taxon>Pseudomonadota</taxon>
        <taxon>Gammaproteobacteria</taxon>
        <taxon>Vibrionales</taxon>
        <taxon>Vibrionaceae</taxon>
        <taxon>Vibrio</taxon>
    </lineage>
</organism>
<feature type="transmembrane region" description="Helical" evidence="1">
    <location>
        <begin position="22"/>
        <end position="40"/>
    </location>
</feature>
<protein>
    <submittedName>
        <fullName evidence="2">MFS transporter</fullName>
    </submittedName>
</protein>
<keyword evidence="1" id="KW-1133">Transmembrane helix</keyword>